<evidence type="ECO:0000313" key="2">
    <source>
        <dbReference type="Proteomes" id="UP000540266"/>
    </source>
</evidence>
<dbReference type="Gene3D" id="3.30.70.1230">
    <property type="entry name" value="Nucleotide cyclase"/>
    <property type="match status" value="1"/>
</dbReference>
<accession>A0A7X6F4I9</accession>
<name>A0A7X6F4I9_9HYPH</name>
<organism evidence="1 2">
    <name type="scientific">Rhizobium phaseoli</name>
    <dbReference type="NCBI Taxonomy" id="396"/>
    <lineage>
        <taxon>Bacteria</taxon>
        <taxon>Pseudomonadati</taxon>
        <taxon>Pseudomonadota</taxon>
        <taxon>Alphaproteobacteria</taxon>
        <taxon>Hyphomicrobiales</taxon>
        <taxon>Rhizobiaceae</taxon>
        <taxon>Rhizobium/Agrobacterium group</taxon>
        <taxon>Rhizobium</taxon>
    </lineage>
</organism>
<dbReference type="EMBL" id="CP064931">
    <property type="protein sequence ID" value="QPK10796.1"/>
    <property type="molecule type" value="Genomic_DNA"/>
</dbReference>
<evidence type="ECO:0000313" key="1">
    <source>
        <dbReference type="EMBL" id="QPK10796.1"/>
    </source>
</evidence>
<proteinExistence type="predicted"/>
<sequence length="78" mass="8356">MGDKAMLSFGEPDTAIELLGTLLQACRKEPRQPLTQAGPDHGPVIRKAADLFGSTMNMQHSQCSDHPVNCSPPKPVAD</sequence>
<dbReference type="AlphaFoldDB" id="A0A7X6F4I9"/>
<dbReference type="Proteomes" id="UP000540266">
    <property type="component" value="Chromosome"/>
</dbReference>
<dbReference type="RefSeq" id="WP_012483649.1">
    <property type="nucleotide sequence ID" value="NZ_CP013532.1"/>
</dbReference>
<reference evidence="1 2" key="1">
    <citation type="submission" date="2020-11" db="EMBL/GenBank/DDBJ databases">
        <title>Indigenous Rhizobia Nodulating Common beans in Western Kenya.</title>
        <authorList>
            <person name="Wekesa C.S."/>
            <person name="Oelmueller R."/>
            <person name="Furch A.C."/>
        </authorList>
    </citation>
    <scope>NUCLEOTIDE SEQUENCE [LARGE SCALE GENOMIC DNA]</scope>
    <source>
        <strain evidence="2">BS3</strain>
    </source>
</reference>
<dbReference type="GeneID" id="45957294"/>
<protein>
    <submittedName>
        <fullName evidence="1">Uncharacterized protein</fullName>
    </submittedName>
</protein>
<dbReference type="InterPro" id="IPR029787">
    <property type="entry name" value="Nucleotide_cyclase"/>
</dbReference>
<gene>
    <name evidence="1" type="ORF">HER27_009730</name>
</gene>